<keyword evidence="4 6" id="KW-1133">Transmembrane helix</keyword>
<dbReference type="InterPro" id="IPR001851">
    <property type="entry name" value="ABC_transp_permease"/>
</dbReference>
<keyword evidence="3 6" id="KW-0812">Transmembrane</keyword>
<gene>
    <name evidence="7" type="ORF">SAMN04488238_105238</name>
</gene>
<name>A0A1H2Z5C6_9RHOB</name>
<evidence type="ECO:0000256" key="5">
    <source>
        <dbReference type="ARBA" id="ARBA00023136"/>
    </source>
</evidence>
<proteinExistence type="predicted"/>
<feature type="transmembrane region" description="Helical" evidence="6">
    <location>
        <begin position="238"/>
        <end position="255"/>
    </location>
</feature>
<comment type="subcellular location">
    <subcellularLocation>
        <location evidence="1">Cell membrane</location>
        <topology evidence="1">Multi-pass membrane protein</topology>
    </subcellularLocation>
</comment>
<dbReference type="RefSeq" id="WP_092888897.1">
    <property type="nucleotide sequence ID" value="NZ_FNOM01000005.1"/>
</dbReference>
<dbReference type="STRING" id="564137.SAMN04488238_105238"/>
<dbReference type="CDD" id="cd06579">
    <property type="entry name" value="TM_PBP1_transp_AraH_like"/>
    <property type="match status" value="1"/>
</dbReference>
<feature type="transmembrane region" description="Helical" evidence="6">
    <location>
        <begin position="69"/>
        <end position="87"/>
    </location>
</feature>
<dbReference type="AlphaFoldDB" id="A0A1H2Z5C6"/>
<evidence type="ECO:0000313" key="7">
    <source>
        <dbReference type="EMBL" id="SDX12094.1"/>
    </source>
</evidence>
<protein>
    <submittedName>
        <fullName evidence="7">Monosaccharide ABC transporter membrane protein, CUT2 family</fullName>
    </submittedName>
</protein>
<reference evidence="7 8" key="1">
    <citation type="submission" date="2016-10" db="EMBL/GenBank/DDBJ databases">
        <authorList>
            <person name="de Groot N.N."/>
        </authorList>
    </citation>
    <scope>NUCLEOTIDE SEQUENCE [LARGE SCALE GENOMIC DNA]</scope>
    <source>
        <strain evidence="7 8">CGMCC 1.8894</strain>
    </source>
</reference>
<evidence type="ECO:0000256" key="2">
    <source>
        <dbReference type="ARBA" id="ARBA00022475"/>
    </source>
</evidence>
<dbReference type="PANTHER" id="PTHR32196:SF72">
    <property type="entry name" value="RIBOSE IMPORT PERMEASE PROTEIN RBSC"/>
    <property type="match status" value="1"/>
</dbReference>
<dbReference type="EMBL" id="FNOM01000005">
    <property type="protein sequence ID" value="SDX12094.1"/>
    <property type="molecule type" value="Genomic_DNA"/>
</dbReference>
<dbReference type="PANTHER" id="PTHR32196">
    <property type="entry name" value="ABC TRANSPORTER PERMEASE PROTEIN YPHD-RELATED-RELATED"/>
    <property type="match status" value="1"/>
</dbReference>
<keyword evidence="8" id="KW-1185">Reference proteome</keyword>
<feature type="transmembrane region" description="Helical" evidence="6">
    <location>
        <begin position="292"/>
        <end position="311"/>
    </location>
</feature>
<dbReference type="Pfam" id="PF02653">
    <property type="entry name" value="BPD_transp_2"/>
    <property type="match status" value="1"/>
</dbReference>
<dbReference type="GO" id="GO:0022857">
    <property type="term" value="F:transmembrane transporter activity"/>
    <property type="evidence" value="ECO:0007669"/>
    <property type="project" value="InterPro"/>
</dbReference>
<accession>A0A1H2Z5C6</accession>
<evidence type="ECO:0000256" key="1">
    <source>
        <dbReference type="ARBA" id="ARBA00004651"/>
    </source>
</evidence>
<feature type="transmembrane region" description="Helical" evidence="6">
    <location>
        <begin position="187"/>
        <end position="207"/>
    </location>
</feature>
<organism evidence="7 8">
    <name type="scientific">Roseicitreum antarcticum</name>
    <dbReference type="NCBI Taxonomy" id="564137"/>
    <lineage>
        <taxon>Bacteria</taxon>
        <taxon>Pseudomonadati</taxon>
        <taxon>Pseudomonadota</taxon>
        <taxon>Alphaproteobacteria</taxon>
        <taxon>Rhodobacterales</taxon>
        <taxon>Paracoccaceae</taxon>
        <taxon>Roseicitreum</taxon>
    </lineage>
</organism>
<dbReference type="Proteomes" id="UP000198539">
    <property type="component" value="Unassembled WGS sequence"/>
</dbReference>
<keyword evidence="5 6" id="KW-0472">Membrane</keyword>
<feature type="transmembrane region" description="Helical" evidence="6">
    <location>
        <begin position="261"/>
        <end position="280"/>
    </location>
</feature>
<sequence length="343" mass="36057">MTFVQEKVADSADQQRSDLQVADWRNSMPPIFGPTRVPLAAPAVMLLIIGVVMAFAAPSFFSAGNLRAISIDASLIMLLAVGMTAVITARGIDLSIGAILTLSSVAFAAALKDFGLPLWLSLMIGFGTGGLCGLINGVLITRLKMPDFIVTLSTELMFRGLALVYAGGGVFFAFPEAITWLGRGRVWGVPVPVMIGMSVIIIAHLVFAYHRIGARLHAVGGNPTAARRLGVSVLRYRIGVYVFMGFIASLGGIMLTGRLDAVVASGAVTILLNTIAAVIVGGTNLFGGRGSIVGTLLGAWLLATIVNAVVILGFEAFWQHVAAGAVILITIGLYSRRDSRTEE</sequence>
<evidence type="ECO:0000313" key="8">
    <source>
        <dbReference type="Proteomes" id="UP000198539"/>
    </source>
</evidence>
<evidence type="ECO:0000256" key="4">
    <source>
        <dbReference type="ARBA" id="ARBA00022989"/>
    </source>
</evidence>
<evidence type="ECO:0000256" key="6">
    <source>
        <dbReference type="SAM" id="Phobius"/>
    </source>
</evidence>
<dbReference type="GO" id="GO:0005886">
    <property type="term" value="C:plasma membrane"/>
    <property type="evidence" value="ECO:0007669"/>
    <property type="project" value="UniProtKB-SubCell"/>
</dbReference>
<dbReference type="OrthoDB" id="9784538at2"/>
<feature type="transmembrane region" description="Helical" evidence="6">
    <location>
        <begin position="317"/>
        <end position="335"/>
    </location>
</feature>
<feature type="transmembrane region" description="Helical" evidence="6">
    <location>
        <begin position="161"/>
        <end position="181"/>
    </location>
</feature>
<feature type="transmembrane region" description="Helical" evidence="6">
    <location>
        <begin position="37"/>
        <end position="57"/>
    </location>
</feature>
<evidence type="ECO:0000256" key="3">
    <source>
        <dbReference type="ARBA" id="ARBA00022692"/>
    </source>
</evidence>
<feature type="transmembrane region" description="Helical" evidence="6">
    <location>
        <begin position="117"/>
        <end position="140"/>
    </location>
</feature>
<keyword evidence="2" id="KW-1003">Cell membrane</keyword>